<feature type="compositionally biased region" description="Basic residues" evidence="1">
    <location>
        <begin position="188"/>
        <end position="202"/>
    </location>
</feature>
<evidence type="ECO:0000256" key="1">
    <source>
        <dbReference type="SAM" id="MobiDB-lite"/>
    </source>
</evidence>
<dbReference type="PANTHER" id="PTHR45669:SF22">
    <property type="entry name" value="GLUTAREDOXIN DOMAIN-CONTAINING CYSTEINE-RICH PROTEIN CG12206-RELATED"/>
    <property type="match status" value="1"/>
</dbReference>
<dbReference type="Pfam" id="PF00462">
    <property type="entry name" value="Glutaredoxin"/>
    <property type="match status" value="1"/>
</dbReference>
<dbReference type="Gene3D" id="3.40.30.10">
    <property type="entry name" value="Glutaredoxin"/>
    <property type="match status" value="1"/>
</dbReference>
<gene>
    <name evidence="4" type="primary">LOC120258345</name>
</gene>
<feature type="compositionally biased region" description="Pro residues" evidence="1">
    <location>
        <begin position="134"/>
        <end position="155"/>
    </location>
</feature>
<sequence length="386" mass="42618">MLLIHTNMHLHSVHPQTPSQKKHQLQQSLFSFPTHEVIYTPPFTFFYNKKTNQCSITSFSNFEFLPPPFSLLLLLLLLLLLCSYHSSFSKMGCVSSSFLEDEERIVRPALSHHIVSLTSTTYGLLTTLDHSTVPPTPSPPTPPPPPPPVPPSLPHLPLRPEPEIINSWELMAGLDFSTPTNTPIPRRLPSKQHTHTHSHSHSRSNSQSHRALFVMDQPLKLEKNEHPVVLYTTTLRGVRKTFEDCNAVRSVLHGLGVAVKEKDVSMDLGFLEELRRVMKGRNDGFVVPRLFVKGRYVGGVEEVMRLHEEGGLARLVEGLPKVKVGDVCDGCGGVLFLPCFQCSGSRKVVVVVEVGKAGGGGGGGKEKVVRCPECNENGLVLCPICS</sequence>
<dbReference type="RefSeq" id="XP_039121653.1">
    <property type="nucleotide sequence ID" value="XM_039265719.1"/>
</dbReference>
<dbReference type="Pfam" id="PF23733">
    <property type="entry name" value="GRXCR1-2_C"/>
    <property type="match status" value="1"/>
</dbReference>
<feature type="region of interest" description="Disordered" evidence="1">
    <location>
        <begin position="128"/>
        <end position="155"/>
    </location>
</feature>
<feature type="region of interest" description="Disordered" evidence="1">
    <location>
        <begin position="179"/>
        <end position="209"/>
    </location>
</feature>
<dbReference type="AlphaFoldDB" id="A0AB40B4E5"/>
<evidence type="ECO:0000313" key="4">
    <source>
        <dbReference type="RefSeq" id="XP_039121653.1"/>
    </source>
</evidence>
<protein>
    <submittedName>
        <fullName evidence="4">Uncharacterized protein At5g39865-like</fullName>
    </submittedName>
</protein>
<dbReference type="InterPro" id="IPR002109">
    <property type="entry name" value="Glutaredoxin"/>
</dbReference>
<name>A0AB40B4E5_DIOCR</name>
<evidence type="ECO:0000313" key="3">
    <source>
        <dbReference type="Proteomes" id="UP001515500"/>
    </source>
</evidence>
<dbReference type="Proteomes" id="UP001515500">
    <property type="component" value="Chromosome 4"/>
</dbReference>
<dbReference type="PANTHER" id="PTHR45669">
    <property type="entry name" value="GLUTAREDOXIN DOMAIN-CONTAINING CYSTEINE-RICH PROTEIN CG12206-RELATED"/>
    <property type="match status" value="1"/>
</dbReference>
<reference evidence="4" key="1">
    <citation type="submission" date="2025-08" db="UniProtKB">
        <authorList>
            <consortium name="RefSeq"/>
        </authorList>
    </citation>
    <scope>IDENTIFICATION</scope>
</reference>
<dbReference type="PROSITE" id="PS51354">
    <property type="entry name" value="GLUTAREDOXIN_2"/>
    <property type="match status" value="1"/>
</dbReference>
<dbReference type="InterPro" id="IPR036249">
    <property type="entry name" value="Thioredoxin-like_sf"/>
</dbReference>
<organism evidence="3 4">
    <name type="scientific">Dioscorea cayennensis subsp. rotundata</name>
    <name type="common">White Guinea yam</name>
    <name type="synonym">Dioscorea rotundata</name>
    <dbReference type="NCBI Taxonomy" id="55577"/>
    <lineage>
        <taxon>Eukaryota</taxon>
        <taxon>Viridiplantae</taxon>
        <taxon>Streptophyta</taxon>
        <taxon>Embryophyta</taxon>
        <taxon>Tracheophyta</taxon>
        <taxon>Spermatophyta</taxon>
        <taxon>Magnoliopsida</taxon>
        <taxon>Liliopsida</taxon>
        <taxon>Dioscoreales</taxon>
        <taxon>Dioscoreaceae</taxon>
        <taxon>Dioscorea</taxon>
    </lineage>
</organism>
<feature type="domain" description="Glutaredoxin" evidence="2">
    <location>
        <begin position="228"/>
        <end position="297"/>
    </location>
</feature>
<dbReference type="GeneID" id="120258345"/>
<dbReference type="SUPFAM" id="SSF52833">
    <property type="entry name" value="Thioredoxin-like"/>
    <property type="match status" value="1"/>
</dbReference>
<accession>A0AB40B4E5</accession>
<dbReference type="CDD" id="cd03031">
    <property type="entry name" value="GRX_GRX_like"/>
    <property type="match status" value="1"/>
</dbReference>
<proteinExistence type="predicted"/>
<evidence type="ECO:0000259" key="2">
    <source>
        <dbReference type="Pfam" id="PF00462"/>
    </source>
</evidence>
<keyword evidence="3" id="KW-1185">Reference proteome</keyword>